<accession>A0A1S1N9U9</accession>
<dbReference type="Proteomes" id="UP000180253">
    <property type="component" value="Unassembled WGS sequence"/>
</dbReference>
<dbReference type="AlphaFoldDB" id="A0A1S1N9U9"/>
<protein>
    <recommendedName>
        <fullName evidence="6">Sialidase domain-containing protein</fullName>
    </recommendedName>
</protein>
<dbReference type="RefSeq" id="WP_070990873.1">
    <property type="nucleotide sequence ID" value="NZ_CBCSHD010000001.1"/>
</dbReference>
<dbReference type="STRING" id="327939.BIW53_05555"/>
<dbReference type="GO" id="GO:0007155">
    <property type="term" value="P:cell adhesion"/>
    <property type="evidence" value="ECO:0007669"/>
    <property type="project" value="InterPro"/>
</dbReference>
<dbReference type="InterPro" id="IPR036278">
    <property type="entry name" value="Sialidase_sf"/>
</dbReference>
<dbReference type="PANTHER" id="PTHR10199:SF100">
    <property type="entry name" value="THROMBOSPONDIN, ISOFORM A"/>
    <property type="match status" value="1"/>
</dbReference>
<evidence type="ECO:0000313" key="4">
    <source>
        <dbReference type="EMBL" id="OHU96789.1"/>
    </source>
</evidence>
<comment type="caution">
    <text evidence="4">The sequence shown here is derived from an EMBL/GenBank/DDBJ whole genome shotgun (WGS) entry which is preliminary data.</text>
</comment>
<evidence type="ECO:0000256" key="3">
    <source>
        <dbReference type="SAM" id="MobiDB-lite"/>
    </source>
</evidence>
<dbReference type="CDD" id="cd15482">
    <property type="entry name" value="Sialidase_non-viral"/>
    <property type="match status" value="1"/>
</dbReference>
<feature type="compositionally biased region" description="Acidic residues" evidence="3">
    <location>
        <begin position="395"/>
        <end position="408"/>
    </location>
</feature>
<evidence type="ECO:0008006" key="6">
    <source>
        <dbReference type="Google" id="ProtNLM"/>
    </source>
</evidence>
<keyword evidence="2" id="KW-0106">Calcium</keyword>
<name>A0A1S1N9U9_9GAMM</name>
<sequence length="952" mass="104126">MFDHLNTNKKLVCIAVAMSLLSACGGGESGSATPTPDTETGKNTEVSEITFPLRGVAVKGPLQFADVKIYQFDKLAPNGLGKLLGTAETDATTNIRNLSLKGELQDFFVIEYSANERTVDITSGKKPVFDTLRGIFSAAQIKAKQPLYATPLSTLTVKLALSKTISGLGTSQAINDAENEIKSLFSFGMDQNVSLLTTPPLLTDATVESIQQQNAWYVRTVNEINAALVHQLRLAIADNQLSVDRLLDELVSDLKDGKLDAQSDTDSLPYNKDNISVLLTPIHTLNIPGTELQLMPQLARVMAEETTVTGNSTLDTSAMTNPELMLRHSNILMSTDIDGDGINNANDLDNDNDGIIDDADADDDNDSYNDTLDAFPLDPTEWLDTDSDGLGNNTDLDDDNDGVADELDAFPLDPSEWLDTDNDNIGNNSDTDDDNDGYEDAADAFPLDPAEWLDTDADGTGNNADTDDDNDGVADELDAFPLDASESHDADSDGIGDNQDLDDDNDGTPDTQDHILLNGAQSSYLTGELINLRIKGFGDNFEVLSANDGWHLQYFTYDQASPNSYLTKYIDNGYYNGVFDYNAMEWVVSFPAVEYSGSFQTKVSVYCSKENGICGDHHNSDGWQQYISYTVECASGGTCEYEPDPEPGVNLTNQTTETSYASSLITRRNGDLLALYTSGFGYSRVVMSTSTDNGQTWSAGPSPASPQNTSSSGGFLFEDSSNNLFLTTSCNVASICVFKYEYNNWSALSEIDLSGYTTCETIEGCMINTFEPRSMVQLPSGKYVLSYIAAPGDDYRQTNVYVRTSYDLRSWTDEKLVGGYEGSDSRARTILLPDSRVLMTYYSSDLQAIIVSISSDGELFSEIQRLPSNAPSSPSLIEHNGVIRLFYTNYDVIYMRKFNDNDQFSDGENIKNIDSFAPLITELSDETLGIIYSKSLNEQVDVFYENIGKLEN</sequence>
<evidence type="ECO:0000256" key="2">
    <source>
        <dbReference type="ARBA" id="ARBA00022837"/>
    </source>
</evidence>
<feature type="compositionally biased region" description="Acidic residues" evidence="3">
    <location>
        <begin position="353"/>
        <end position="367"/>
    </location>
</feature>
<proteinExistence type="predicted"/>
<feature type="compositionally biased region" description="Acidic residues" evidence="3">
    <location>
        <begin position="430"/>
        <end position="442"/>
    </location>
</feature>
<gene>
    <name evidence="4" type="ORF">BIW53_05555</name>
</gene>
<dbReference type="InterPro" id="IPR003367">
    <property type="entry name" value="Thrombospondin_3-like_rpt"/>
</dbReference>
<organism evidence="4 5">
    <name type="scientific">Pseudoalteromonas byunsanensis</name>
    <dbReference type="NCBI Taxonomy" id="327939"/>
    <lineage>
        <taxon>Bacteria</taxon>
        <taxon>Pseudomonadati</taxon>
        <taxon>Pseudomonadota</taxon>
        <taxon>Gammaproteobacteria</taxon>
        <taxon>Alteromonadales</taxon>
        <taxon>Pseudoalteromonadaceae</taxon>
        <taxon>Pseudoalteromonas</taxon>
    </lineage>
</organism>
<keyword evidence="1" id="KW-0732">Signal</keyword>
<dbReference type="SUPFAM" id="SSF103647">
    <property type="entry name" value="TSP type-3 repeat"/>
    <property type="match status" value="2"/>
</dbReference>
<evidence type="ECO:0000256" key="1">
    <source>
        <dbReference type="ARBA" id="ARBA00022729"/>
    </source>
</evidence>
<dbReference type="SUPFAM" id="SSF50939">
    <property type="entry name" value="Sialidases"/>
    <property type="match status" value="1"/>
</dbReference>
<dbReference type="PANTHER" id="PTHR10199">
    <property type="entry name" value="THROMBOSPONDIN"/>
    <property type="match status" value="1"/>
</dbReference>
<reference evidence="4 5" key="1">
    <citation type="submission" date="2016-10" db="EMBL/GenBank/DDBJ databases">
        <title>Pseudoalteromonas amylolytica sp. nov., isolated from the surface seawater.</title>
        <authorList>
            <person name="Wu Y.-H."/>
            <person name="Cheng H."/>
            <person name="Jin X.-B."/>
            <person name="Wang C.-S."/>
            <person name="Xu X.-W."/>
        </authorList>
    </citation>
    <scope>NUCLEOTIDE SEQUENCE [LARGE SCALE GENOMIC DNA]</scope>
    <source>
        <strain evidence="4 5">JCM 12483</strain>
    </source>
</reference>
<dbReference type="Gene3D" id="2.120.10.10">
    <property type="match status" value="1"/>
</dbReference>
<evidence type="ECO:0000313" key="5">
    <source>
        <dbReference type="Proteomes" id="UP000180253"/>
    </source>
</evidence>
<dbReference type="EMBL" id="MNAN01000026">
    <property type="protein sequence ID" value="OHU96789.1"/>
    <property type="molecule type" value="Genomic_DNA"/>
</dbReference>
<feature type="compositionally biased region" description="Acidic residues" evidence="3">
    <location>
        <begin position="465"/>
        <end position="478"/>
    </location>
</feature>
<dbReference type="InterPro" id="IPR028974">
    <property type="entry name" value="TSP_type-3_rpt"/>
</dbReference>
<feature type="region of interest" description="Disordered" evidence="3">
    <location>
        <begin position="353"/>
        <end position="514"/>
    </location>
</feature>
<dbReference type="GO" id="GO:0005509">
    <property type="term" value="F:calcium ion binding"/>
    <property type="evidence" value="ECO:0007669"/>
    <property type="project" value="InterPro"/>
</dbReference>
<keyword evidence="5" id="KW-1185">Reference proteome</keyword>
<dbReference type="Gene3D" id="4.10.1080.10">
    <property type="entry name" value="TSP type-3 repeat"/>
    <property type="match status" value="1"/>
</dbReference>
<dbReference type="Pfam" id="PF02412">
    <property type="entry name" value="TSP_3"/>
    <property type="match status" value="1"/>
</dbReference>